<protein>
    <submittedName>
        <fullName evidence="1">Uncharacterized protein</fullName>
    </submittedName>
</protein>
<accession>A0A1Y5SAI3</accession>
<dbReference type="EMBL" id="FWFS01000003">
    <property type="protein sequence ID" value="SLN33353.1"/>
    <property type="molecule type" value="Genomic_DNA"/>
</dbReference>
<gene>
    <name evidence="1" type="ORF">AQS8620_01137</name>
</gene>
<dbReference type="Proteomes" id="UP000193862">
    <property type="component" value="Unassembled WGS sequence"/>
</dbReference>
<dbReference type="AlphaFoldDB" id="A0A1Y5SAI3"/>
<keyword evidence="2" id="KW-1185">Reference proteome</keyword>
<dbReference type="RefSeq" id="WP_085835861.1">
    <property type="nucleotide sequence ID" value="NZ_FWFS01000003.1"/>
</dbReference>
<dbReference type="OrthoDB" id="7875233at2"/>
<sequence>MVPTANDPCWTRVLTSEKDLSAASLATKILVTRLRREVKGAPAEMMAKINELRAYFEKNAFALKDLAHF</sequence>
<evidence type="ECO:0000313" key="2">
    <source>
        <dbReference type="Proteomes" id="UP000193862"/>
    </source>
</evidence>
<reference evidence="1 2" key="1">
    <citation type="submission" date="2017-03" db="EMBL/GenBank/DDBJ databases">
        <authorList>
            <person name="Afonso C.L."/>
            <person name="Miller P.J."/>
            <person name="Scott M.A."/>
            <person name="Spackman E."/>
            <person name="Goraichik I."/>
            <person name="Dimitrov K.M."/>
            <person name="Suarez D.L."/>
            <person name="Swayne D.E."/>
        </authorList>
    </citation>
    <scope>NUCLEOTIDE SEQUENCE [LARGE SCALE GENOMIC DNA]</scope>
    <source>
        <strain evidence="1 2">CECT 8620</strain>
    </source>
</reference>
<name>A0A1Y5SAI3_9RHOB</name>
<evidence type="ECO:0000313" key="1">
    <source>
        <dbReference type="EMBL" id="SLN33353.1"/>
    </source>
</evidence>
<organism evidence="1 2">
    <name type="scientific">Aquimixticola soesokkakensis</name>
    <dbReference type="NCBI Taxonomy" id="1519096"/>
    <lineage>
        <taxon>Bacteria</taxon>
        <taxon>Pseudomonadati</taxon>
        <taxon>Pseudomonadota</taxon>
        <taxon>Alphaproteobacteria</taxon>
        <taxon>Rhodobacterales</taxon>
        <taxon>Paracoccaceae</taxon>
        <taxon>Aquimixticola</taxon>
    </lineage>
</organism>
<proteinExistence type="predicted"/>